<reference evidence="2" key="1">
    <citation type="journal article" date="2014" name="Proc. Natl. Acad. Sci. U.S.A.">
        <title>Extensive sampling of basidiomycete genomes demonstrates inadequacy of the white-rot/brown-rot paradigm for wood decay fungi.</title>
        <authorList>
            <person name="Riley R."/>
            <person name="Salamov A.A."/>
            <person name="Brown D.W."/>
            <person name="Nagy L.G."/>
            <person name="Floudas D."/>
            <person name="Held B.W."/>
            <person name="Levasseur A."/>
            <person name="Lombard V."/>
            <person name="Morin E."/>
            <person name="Otillar R."/>
            <person name="Lindquist E.A."/>
            <person name="Sun H."/>
            <person name="LaButti K.M."/>
            <person name="Schmutz J."/>
            <person name="Jabbour D."/>
            <person name="Luo H."/>
            <person name="Baker S.E."/>
            <person name="Pisabarro A.G."/>
            <person name="Walton J.D."/>
            <person name="Blanchette R.A."/>
            <person name="Henrissat B."/>
            <person name="Martin F."/>
            <person name="Cullen D."/>
            <person name="Hibbett D.S."/>
            <person name="Grigoriev I.V."/>
        </authorList>
    </citation>
    <scope>NUCLEOTIDE SEQUENCE [LARGE SCALE GENOMIC DNA]</scope>
    <source>
        <strain evidence="2">FD-172 SS1</strain>
    </source>
</reference>
<dbReference type="AlphaFoldDB" id="A0A067M965"/>
<gene>
    <name evidence="1" type="ORF">BOTBODRAFT_69795</name>
</gene>
<name>A0A067M965_BOTB1</name>
<dbReference type="HOGENOM" id="CLU_2687486_0_0_1"/>
<accession>A0A067M965</accession>
<dbReference type="EMBL" id="KL198091">
    <property type="protein sequence ID" value="KDQ08372.1"/>
    <property type="molecule type" value="Genomic_DNA"/>
</dbReference>
<keyword evidence="2" id="KW-1185">Reference proteome</keyword>
<protein>
    <submittedName>
        <fullName evidence="1">Uncharacterized protein</fullName>
    </submittedName>
</protein>
<proteinExistence type="predicted"/>
<dbReference type="InParanoid" id="A0A067M965"/>
<sequence length="74" mass="7951">MSARAITHTSLHPAILSAILSGLKLQGGESVASAFVPCLLIYYSLQTLESAFSRLVPALIIMLGRVVGKKQQRQ</sequence>
<evidence type="ECO:0000313" key="1">
    <source>
        <dbReference type="EMBL" id="KDQ08372.1"/>
    </source>
</evidence>
<evidence type="ECO:0000313" key="2">
    <source>
        <dbReference type="Proteomes" id="UP000027195"/>
    </source>
</evidence>
<dbReference type="Proteomes" id="UP000027195">
    <property type="component" value="Unassembled WGS sequence"/>
</dbReference>
<organism evidence="1 2">
    <name type="scientific">Botryobasidium botryosum (strain FD-172 SS1)</name>
    <dbReference type="NCBI Taxonomy" id="930990"/>
    <lineage>
        <taxon>Eukaryota</taxon>
        <taxon>Fungi</taxon>
        <taxon>Dikarya</taxon>
        <taxon>Basidiomycota</taxon>
        <taxon>Agaricomycotina</taxon>
        <taxon>Agaricomycetes</taxon>
        <taxon>Cantharellales</taxon>
        <taxon>Botryobasidiaceae</taxon>
        <taxon>Botryobasidium</taxon>
    </lineage>
</organism>